<evidence type="ECO:0000259" key="7">
    <source>
        <dbReference type="Pfam" id="PF20684"/>
    </source>
</evidence>
<keyword evidence="3 6" id="KW-1133">Transmembrane helix</keyword>
<feature type="transmembrane region" description="Helical" evidence="6">
    <location>
        <begin position="170"/>
        <end position="197"/>
    </location>
</feature>
<comment type="similarity">
    <text evidence="5">Belongs to the SAT4 family.</text>
</comment>
<feature type="transmembrane region" description="Helical" evidence="6">
    <location>
        <begin position="127"/>
        <end position="147"/>
    </location>
</feature>
<evidence type="ECO:0000256" key="1">
    <source>
        <dbReference type="ARBA" id="ARBA00004141"/>
    </source>
</evidence>
<evidence type="ECO:0000256" key="6">
    <source>
        <dbReference type="SAM" id="Phobius"/>
    </source>
</evidence>
<dbReference type="InterPro" id="IPR052337">
    <property type="entry name" value="SAT4-like"/>
</dbReference>
<evidence type="ECO:0000313" key="8">
    <source>
        <dbReference type="EMBL" id="USW49414.1"/>
    </source>
</evidence>
<dbReference type="PANTHER" id="PTHR33048:SF96">
    <property type="entry name" value="INTEGRAL MEMBRANE PROTEIN"/>
    <property type="match status" value="1"/>
</dbReference>
<dbReference type="PANTHER" id="PTHR33048">
    <property type="entry name" value="PTH11-LIKE INTEGRAL MEMBRANE PROTEIN (AFU_ORTHOLOGUE AFUA_5G11245)"/>
    <property type="match status" value="1"/>
</dbReference>
<reference evidence="8" key="1">
    <citation type="submission" date="2022-06" db="EMBL/GenBank/DDBJ databases">
        <title>Complete genome sequences of two strains of the flax pathogen Septoria linicola.</title>
        <authorList>
            <person name="Lapalu N."/>
            <person name="Simon A."/>
            <person name="Demenou B."/>
            <person name="Paumier D."/>
            <person name="Guillot M.-P."/>
            <person name="Gout L."/>
            <person name="Valade R."/>
        </authorList>
    </citation>
    <scope>NUCLEOTIDE SEQUENCE</scope>
    <source>
        <strain evidence="8">SE15195</strain>
    </source>
</reference>
<keyword evidence="2 6" id="KW-0812">Transmembrane</keyword>
<evidence type="ECO:0000256" key="3">
    <source>
        <dbReference type="ARBA" id="ARBA00022989"/>
    </source>
</evidence>
<evidence type="ECO:0000256" key="2">
    <source>
        <dbReference type="ARBA" id="ARBA00022692"/>
    </source>
</evidence>
<dbReference type="GO" id="GO:0016020">
    <property type="term" value="C:membrane"/>
    <property type="evidence" value="ECO:0007669"/>
    <property type="project" value="UniProtKB-SubCell"/>
</dbReference>
<feature type="domain" description="Rhodopsin" evidence="7">
    <location>
        <begin position="32"/>
        <end position="271"/>
    </location>
</feature>
<evidence type="ECO:0000256" key="5">
    <source>
        <dbReference type="ARBA" id="ARBA00038359"/>
    </source>
</evidence>
<comment type="subcellular location">
    <subcellularLocation>
        <location evidence="1">Membrane</location>
        <topology evidence="1">Multi-pass membrane protein</topology>
    </subcellularLocation>
</comment>
<organism evidence="8 9">
    <name type="scientific">Septoria linicola</name>
    <dbReference type="NCBI Taxonomy" id="215465"/>
    <lineage>
        <taxon>Eukaryota</taxon>
        <taxon>Fungi</taxon>
        <taxon>Dikarya</taxon>
        <taxon>Ascomycota</taxon>
        <taxon>Pezizomycotina</taxon>
        <taxon>Dothideomycetes</taxon>
        <taxon>Dothideomycetidae</taxon>
        <taxon>Mycosphaerellales</taxon>
        <taxon>Mycosphaerellaceae</taxon>
        <taxon>Septoria</taxon>
    </lineage>
</organism>
<dbReference type="Pfam" id="PF20684">
    <property type="entry name" value="Fung_rhodopsin"/>
    <property type="match status" value="1"/>
</dbReference>
<proteinExistence type="inferred from homology"/>
<dbReference type="AlphaFoldDB" id="A0A9Q9AHB8"/>
<name>A0A9Q9AHB8_9PEZI</name>
<dbReference type="EMBL" id="CP099419">
    <property type="protein sequence ID" value="USW49414.1"/>
    <property type="molecule type" value="Genomic_DNA"/>
</dbReference>
<feature type="transmembrane region" description="Helical" evidence="6">
    <location>
        <begin position="88"/>
        <end position="115"/>
    </location>
</feature>
<protein>
    <recommendedName>
        <fullName evidence="7">Rhodopsin domain-containing protein</fullName>
    </recommendedName>
</protein>
<accession>A0A9Q9AHB8</accession>
<evidence type="ECO:0000313" key="9">
    <source>
        <dbReference type="Proteomes" id="UP001056384"/>
    </source>
</evidence>
<feature type="transmembrane region" description="Helical" evidence="6">
    <location>
        <begin position="15"/>
        <end position="36"/>
    </location>
</feature>
<sequence>MSFNAPGPGDKRNGIFAVSAIFLSTVWITLSLRIWVRLAIIKNQGWDDALLVFAALIFTGYCVVVIMIETIGGAPKVNELDFAQLNGLVGMVIASFDLYVATMIFFKISLALFYLRIVMRTWQRYTVVATAVLNTVYGIFLFSAALFNCGDPSRYLENELKGVCMTVRTIYIIQLSGCIINATTDWIFAILPIFVLAKATMPLRTRVSAGFILLLACCGSIVSMVRIRYLEGLKPGPDFFSTAIDLCIWTIVECGLGISAASAATLRPLFHSLMIPVPETVSRSSIRLHCKALPGYSAEPSSSYPFSPPDYVHDLEDQGYISRFSRWSLAPTRKSDFKPKTSYCELSSARDQATTYIIPAGKRNANEYE</sequence>
<gene>
    <name evidence="8" type="ORF">Slin15195_G027330</name>
</gene>
<dbReference type="Proteomes" id="UP001056384">
    <property type="component" value="Chromosome 2"/>
</dbReference>
<feature type="transmembrane region" description="Helical" evidence="6">
    <location>
        <begin position="209"/>
        <end position="227"/>
    </location>
</feature>
<evidence type="ECO:0000256" key="4">
    <source>
        <dbReference type="ARBA" id="ARBA00023136"/>
    </source>
</evidence>
<keyword evidence="4 6" id="KW-0472">Membrane</keyword>
<feature type="transmembrane region" description="Helical" evidence="6">
    <location>
        <begin position="239"/>
        <end position="266"/>
    </location>
</feature>
<keyword evidence="9" id="KW-1185">Reference proteome</keyword>
<feature type="transmembrane region" description="Helical" evidence="6">
    <location>
        <begin position="48"/>
        <end position="68"/>
    </location>
</feature>
<dbReference type="InterPro" id="IPR049326">
    <property type="entry name" value="Rhodopsin_dom_fungi"/>
</dbReference>